<keyword evidence="2" id="KW-1185">Reference proteome</keyword>
<dbReference type="InterPro" id="IPR020568">
    <property type="entry name" value="Ribosomal_Su5_D2-typ_SF"/>
</dbReference>
<dbReference type="RefSeq" id="WP_097043821.1">
    <property type="nucleotide sequence ID" value="NZ_OBEH01000001.1"/>
</dbReference>
<evidence type="ECO:0000313" key="2">
    <source>
        <dbReference type="Proteomes" id="UP000219048"/>
    </source>
</evidence>
<gene>
    <name evidence="1" type="ORF">SAMN06265377_0151</name>
</gene>
<dbReference type="Proteomes" id="UP000219048">
    <property type="component" value="Unassembled WGS sequence"/>
</dbReference>
<keyword evidence="1" id="KW-0808">Transferase</keyword>
<dbReference type="InterPro" id="IPR014721">
    <property type="entry name" value="Ribsml_uS5_D2-typ_fold_subgr"/>
</dbReference>
<dbReference type="NCBIfam" id="NF040656">
    <property type="entry name" value="GHMP_GYDIA"/>
    <property type="match status" value="1"/>
</dbReference>
<protein>
    <submittedName>
        <fullName evidence="1">Mevalonate kinase</fullName>
    </submittedName>
</protein>
<dbReference type="SUPFAM" id="SSF54211">
    <property type="entry name" value="Ribosomal protein S5 domain 2-like"/>
    <property type="match status" value="1"/>
</dbReference>
<evidence type="ECO:0000313" key="1">
    <source>
        <dbReference type="EMBL" id="SNY94492.1"/>
    </source>
</evidence>
<keyword evidence="1" id="KW-0418">Kinase</keyword>
<dbReference type="OrthoDB" id="5288719at2"/>
<sequence length="305" mass="34003">MRKEFHSNGKLLLSGEYAILEGAQGLAIPTQYGQSLTIKPTNSKLLEWTSLDEKQNVWFEGTYTLDSLKGISISDNAISSTLILLLKEAKSQNPGFLNDHNGIKVETNLSFPRDWGLGTSSTLINNIAQWANIDAYQLLWNAFGGSGYDIACSRHNSPILYQIVDGTPKVEEVNFNPPFKDSIHFVYLNQKQSSKEAIAAFRERDFNKNQLILDISDVTKGMVDAQTLTDFESMMTKHEEVLSKILGLPPIKSKFFKDYPGAIKSLGAWGGDFIMATGKQNALDYFSDKGFNTIFSFSEMILQNA</sequence>
<name>A0A285MBC2_9FLAO</name>
<dbReference type="EMBL" id="OBEH01000001">
    <property type="protein sequence ID" value="SNY94492.1"/>
    <property type="molecule type" value="Genomic_DNA"/>
</dbReference>
<dbReference type="InterPro" id="IPR047765">
    <property type="entry name" value="GHMP_GYDIA-like"/>
</dbReference>
<proteinExistence type="predicted"/>
<dbReference type="Gene3D" id="3.30.230.10">
    <property type="match status" value="1"/>
</dbReference>
<organism evidence="1 2">
    <name type="scientific">Flagellimonas pacifica</name>
    <dbReference type="NCBI Taxonomy" id="1247520"/>
    <lineage>
        <taxon>Bacteria</taxon>
        <taxon>Pseudomonadati</taxon>
        <taxon>Bacteroidota</taxon>
        <taxon>Flavobacteriia</taxon>
        <taxon>Flavobacteriales</taxon>
        <taxon>Flavobacteriaceae</taxon>
        <taxon>Flagellimonas</taxon>
    </lineage>
</organism>
<accession>A0A285MBC2</accession>
<dbReference type="GO" id="GO:0016301">
    <property type="term" value="F:kinase activity"/>
    <property type="evidence" value="ECO:0007669"/>
    <property type="project" value="UniProtKB-KW"/>
</dbReference>
<dbReference type="AlphaFoldDB" id="A0A285MBC2"/>
<reference evidence="2" key="1">
    <citation type="submission" date="2017-09" db="EMBL/GenBank/DDBJ databases">
        <authorList>
            <person name="Varghese N."/>
            <person name="Submissions S."/>
        </authorList>
    </citation>
    <scope>NUCLEOTIDE SEQUENCE [LARGE SCALE GENOMIC DNA]</scope>
    <source>
        <strain evidence="2">DSM 25885</strain>
    </source>
</reference>